<reference evidence="1 2" key="1">
    <citation type="submission" date="2024-04" db="EMBL/GenBank/DDBJ databases">
        <authorList>
            <person name="Waldvogel A.-M."/>
            <person name="Schoenle A."/>
        </authorList>
    </citation>
    <scope>NUCLEOTIDE SEQUENCE [LARGE SCALE GENOMIC DNA]</scope>
</reference>
<accession>A0AAV2JZW6</accession>
<evidence type="ECO:0000313" key="2">
    <source>
        <dbReference type="Proteomes" id="UP001497482"/>
    </source>
</evidence>
<protein>
    <submittedName>
        <fullName evidence="1">Uncharacterized protein</fullName>
    </submittedName>
</protein>
<dbReference type="EMBL" id="OZ035837">
    <property type="protein sequence ID" value="CAL1583082.1"/>
    <property type="molecule type" value="Genomic_DNA"/>
</dbReference>
<dbReference type="Proteomes" id="UP001497482">
    <property type="component" value="Chromosome 15"/>
</dbReference>
<gene>
    <name evidence="1" type="ORF">KC01_LOCUS13594</name>
</gene>
<dbReference type="AlphaFoldDB" id="A0AAV2JZW6"/>
<organism evidence="1 2">
    <name type="scientific">Knipowitschia caucasica</name>
    <name type="common">Caucasian dwarf goby</name>
    <name type="synonym">Pomatoschistus caucasicus</name>
    <dbReference type="NCBI Taxonomy" id="637954"/>
    <lineage>
        <taxon>Eukaryota</taxon>
        <taxon>Metazoa</taxon>
        <taxon>Chordata</taxon>
        <taxon>Craniata</taxon>
        <taxon>Vertebrata</taxon>
        <taxon>Euteleostomi</taxon>
        <taxon>Actinopterygii</taxon>
        <taxon>Neopterygii</taxon>
        <taxon>Teleostei</taxon>
        <taxon>Neoteleostei</taxon>
        <taxon>Acanthomorphata</taxon>
        <taxon>Gobiaria</taxon>
        <taxon>Gobiiformes</taxon>
        <taxon>Gobioidei</taxon>
        <taxon>Gobiidae</taxon>
        <taxon>Gobiinae</taxon>
        <taxon>Knipowitschia</taxon>
    </lineage>
</organism>
<keyword evidence="2" id="KW-1185">Reference proteome</keyword>
<evidence type="ECO:0000313" key="1">
    <source>
        <dbReference type="EMBL" id="CAL1583082.1"/>
    </source>
</evidence>
<name>A0AAV2JZW6_KNICA</name>
<sequence length="111" mass="11414">MRSEERCQSKEAAAARQQVQYEAAVAAIAAVAAAEAASSSSTMQFIRTTDVSRQRAPLVSVSQVTYVSEEPSRRDRCSLGACGAAAAGTAAAAHVVVGAAGAGSRDRQQQE</sequence>
<proteinExistence type="predicted"/>